<comment type="caution">
    <text evidence="4">The sequence shown here is derived from an EMBL/GenBank/DDBJ whole genome shotgun (WGS) entry which is preliminary data.</text>
</comment>
<protein>
    <recommendedName>
        <fullName evidence="3">CID domain-containing protein</fullName>
    </recommendedName>
</protein>
<evidence type="ECO:0000313" key="4">
    <source>
        <dbReference type="EMBL" id="EMR09003.1"/>
    </source>
</evidence>
<dbReference type="STRING" id="1069680.M7NK46"/>
<evidence type="ECO:0000256" key="1">
    <source>
        <dbReference type="SAM" id="Coils"/>
    </source>
</evidence>
<dbReference type="SUPFAM" id="SSF48464">
    <property type="entry name" value="ENTH/VHS domain"/>
    <property type="match status" value="1"/>
</dbReference>
<dbReference type="GO" id="GO:0099122">
    <property type="term" value="F:RNA polymerase II C-terminal domain binding"/>
    <property type="evidence" value="ECO:0007669"/>
    <property type="project" value="InterPro"/>
</dbReference>
<keyword evidence="5" id="KW-1185">Reference proteome</keyword>
<reference evidence="5" key="1">
    <citation type="journal article" date="2016" name="Nat. Commun.">
        <title>Genome analysis of three Pneumocystis species reveals adaptation mechanisms to life exclusively in mammalian hosts.</title>
        <authorList>
            <person name="Ma L."/>
            <person name="Chen Z."/>
            <person name="Huang D.W."/>
            <person name="Kutty G."/>
            <person name="Ishihara M."/>
            <person name="Wang H."/>
            <person name="Abouelleil A."/>
            <person name="Bishop L."/>
            <person name="Davey E."/>
            <person name="Deng R."/>
            <person name="Deng X."/>
            <person name="Fan L."/>
            <person name="Fantoni G."/>
            <person name="Fitzgerald M."/>
            <person name="Gogineni E."/>
            <person name="Goldberg J.M."/>
            <person name="Handley G."/>
            <person name="Hu X."/>
            <person name="Huber C."/>
            <person name="Jiao X."/>
            <person name="Jones K."/>
            <person name="Levin J.Z."/>
            <person name="Liu Y."/>
            <person name="Macdonald P."/>
            <person name="Melnikov A."/>
            <person name="Raley C."/>
            <person name="Sassi M."/>
            <person name="Sherman B.T."/>
            <person name="Song X."/>
            <person name="Sykes S."/>
            <person name="Tran B."/>
            <person name="Walsh L."/>
            <person name="Xia Y."/>
            <person name="Yang J."/>
            <person name="Young S."/>
            <person name="Zeng Q."/>
            <person name="Zheng X."/>
            <person name="Stephens R."/>
            <person name="Nusbaum C."/>
            <person name="Birren B.W."/>
            <person name="Azadi P."/>
            <person name="Lempicki R.A."/>
            <person name="Cuomo C.A."/>
            <person name="Kovacs J.A."/>
        </authorList>
    </citation>
    <scope>NUCLEOTIDE SEQUENCE [LARGE SCALE GENOMIC DNA]</scope>
    <source>
        <strain evidence="5">B123</strain>
    </source>
</reference>
<dbReference type="InterPro" id="IPR047883">
    <property type="entry name" value="Rtt103-like_CID"/>
</dbReference>
<dbReference type="HOGENOM" id="CLU_042070_0_0_1"/>
<accession>M7NK46</accession>
<dbReference type="PROSITE" id="PS51391">
    <property type="entry name" value="CID"/>
    <property type="match status" value="1"/>
</dbReference>
<organism evidence="4 5">
    <name type="scientific">Pneumocystis murina (strain B123)</name>
    <name type="common">Mouse pneumocystis pneumonia agent</name>
    <name type="synonym">Pneumocystis carinii f. sp. muris</name>
    <dbReference type="NCBI Taxonomy" id="1069680"/>
    <lineage>
        <taxon>Eukaryota</taxon>
        <taxon>Fungi</taxon>
        <taxon>Dikarya</taxon>
        <taxon>Ascomycota</taxon>
        <taxon>Taphrinomycotina</taxon>
        <taxon>Pneumocystomycetes</taxon>
        <taxon>Pneumocystaceae</taxon>
        <taxon>Pneumocystis</taxon>
    </lineage>
</organism>
<dbReference type="Proteomes" id="UP000011958">
    <property type="component" value="Unassembled WGS sequence"/>
</dbReference>
<evidence type="ECO:0000313" key="5">
    <source>
        <dbReference type="Proteomes" id="UP000011958"/>
    </source>
</evidence>
<dbReference type="PANTHER" id="PTHR12460:SF0">
    <property type="entry name" value="CID DOMAIN-CONTAINING PROTEIN-RELATED"/>
    <property type="match status" value="1"/>
</dbReference>
<dbReference type="Gene3D" id="1.25.40.90">
    <property type="match status" value="1"/>
</dbReference>
<feature type="coiled-coil region" evidence="1">
    <location>
        <begin position="225"/>
        <end position="270"/>
    </location>
</feature>
<evidence type="ECO:0000256" key="2">
    <source>
        <dbReference type="SAM" id="MobiDB-lite"/>
    </source>
</evidence>
<dbReference type="InterPro" id="IPR008942">
    <property type="entry name" value="ENTH_VHS"/>
</dbReference>
<feature type="domain" description="CID" evidence="3">
    <location>
        <begin position="1"/>
        <end position="133"/>
    </location>
</feature>
<gene>
    <name evidence="4" type="ORF">PNEG_02778</name>
</gene>
<sequence>MATPDLIRSKFAALNSGSQEEITSVSSWVLFHRRSAKQIVETWMQSLRDASGLRKLNLIYLANDVTQQSKARKREEFVNAFSTVIAEAMENAYRHGTQDVQNRLKHVANVWEQRNVFSENVIMDVNKRLEIAEKSVKKSLSGGKMGGLLKLSLAPELSKINLLYHSLIESISSSSLAIGSSFGFYSQLIEAEATPASPLYVSKLFQLLESLKLSYSTSKAAILVREDIIKQLEALLQENNSMLSKENEQLNEIQKKIDHVNDMKQQVEKMITDMLETSEDENPSSSTAIKEEFSSKDQQTLLYEESSELPVINDGTKIDSEVLDLKKVSNNLTYE</sequence>
<dbReference type="AlphaFoldDB" id="M7NK46"/>
<dbReference type="VEuPathDB" id="FungiDB:PNEG_02778"/>
<evidence type="ECO:0000259" key="3">
    <source>
        <dbReference type="PROSITE" id="PS51391"/>
    </source>
</evidence>
<dbReference type="InterPro" id="IPR006569">
    <property type="entry name" value="CID_dom"/>
</dbReference>
<dbReference type="PANTHER" id="PTHR12460">
    <property type="entry name" value="CYCLIN-DEPENDENT KINASE INHIBITOR-RELATED PROTEIN"/>
    <property type="match status" value="1"/>
</dbReference>
<dbReference type="eggNOG" id="KOG2669">
    <property type="taxonomic scope" value="Eukaryota"/>
</dbReference>
<dbReference type="GO" id="GO:0031124">
    <property type="term" value="P:mRNA 3'-end processing"/>
    <property type="evidence" value="ECO:0007669"/>
    <property type="project" value="InterPro"/>
</dbReference>
<dbReference type="Pfam" id="PF04818">
    <property type="entry name" value="CID"/>
    <property type="match status" value="1"/>
</dbReference>
<feature type="region of interest" description="Disordered" evidence="2">
    <location>
        <begin position="277"/>
        <end position="298"/>
    </location>
</feature>
<dbReference type="OMA" id="HYELDIE"/>
<dbReference type="CDD" id="cd17003">
    <property type="entry name" value="CID_Rtt103"/>
    <property type="match status" value="1"/>
</dbReference>
<name>M7NK46_PNEMU</name>
<dbReference type="SMART" id="SM00582">
    <property type="entry name" value="RPR"/>
    <property type="match status" value="1"/>
</dbReference>
<keyword evidence="1" id="KW-0175">Coiled coil</keyword>
<proteinExistence type="predicted"/>
<dbReference type="EMBL" id="AFWA02000007">
    <property type="protein sequence ID" value="EMR09003.1"/>
    <property type="molecule type" value="Genomic_DNA"/>
</dbReference>
<dbReference type="GeneID" id="19896467"/>
<dbReference type="RefSeq" id="XP_007874809.1">
    <property type="nucleotide sequence ID" value="XM_007876618.1"/>
</dbReference>
<dbReference type="OrthoDB" id="10069473at2759"/>